<dbReference type="InterPro" id="IPR037050">
    <property type="entry name" value="DUF1254_sf"/>
</dbReference>
<feature type="domain" description="DUF1214" evidence="2">
    <location>
        <begin position="341"/>
        <end position="449"/>
    </location>
</feature>
<proteinExistence type="predicted"/>
<accession>A0A242W9R8</accession>
<dbReference type="Gene3D" id="2.60.120.600">
    <property type="entry name" value="Domain of unknown function DUF1214, C-terminal domain"/>
    <property type="match status" value="1"/>
</dbReference>
<feature type="domain" description="DUF1254" evidence="3">
    <location>
        <begin position="83"/>
        <end position="212"/>
    </location>
</feature>
<evidence type="ECO:0000259" key="3">
    <source>
        <dbReference type="Pfam" id="PF06863"/>
    </source>
</evidence>
<gene>
    <name evidence="4" type="ORF">BK699_11670</name>
</gene>
<dbReference type="Pfam" id="PF06742">
    <property type="entry name" value="DUF1214"/>
    <property type="match status" value="1"/>
</dbReference>
<comment type="caution">
    <text evidence="4">The sequence shown here is derived from an EMBL/GenBank/DDBJ whole genome shotgun (WGS) entry which is preliminary data.</text>
</comment>
<dbReference type="InterPro" id="IPR010621">
    <property type="entry name" value="DUF1214"/>
</dbReference>
<dbReference type="EMBL" id="NFCF01000072">
    <property type="protein sequence ID" value="OTW49384.1"/>
    <property type="molecule type" value="Genomic_DNA"/>
</dbReference>
<dbReference type="Gene3D" id="2.60.40.1610">
    <property type="entry name" value="Domain of unknown function DUF1254"/>
    <property type="match status" value="1"/>
</dbReference>
<dbReference type="PANTHER" id="PTHR36509">
    <property type="entry name" value="BLL3101 PROTEIN"/>
    <property type="match status" value="1"/>
</dbReference>
<reference evidence="4 5" key="1">
    <citation type="submission" date="2016-10" db="EMBL/GenBank/DDBJ databases">
        <title>Comparative genomics of Bacillus thuringiensis reveals a path to pathogens against multiple invertebrate hosts.</title>
        <authorList>
            <person name="Zheng J."/>
            <person name="Gao Q."/>
            <person name="Liu H."/>
            <person name="Peng D."/>
            <person name="Ruan L."/>
            <person name="Sun M."/>
        </authorList>
    </citation>
    <scope>NUCLEOTIDE SEQUENCE [LARGE SCALE GENOMIC DNA]</scope>
    <source>
        <strain evidence="4">BGSC 4AC1</strain>
    </source>
</reference>
<dbReference type="AlphaFoldDB" id="A0A242W9R8"/>
<dbReference type="Pfam" id="PF06863">
    <property type="entry name" value="DUF1254"/>
    <property type="match status" value="1"/>
</dbReference>
<evidence type="ECO:0000313" key="5">
    <source>
        <dbReference type="Proteomes" id="UP000195152"/>
    </source>
</evidence>
<dbReference type="InterPro" id="IPR010679">
    <property type="entry name" value="DUF1254"/>
</dbReference>
<dbReference type="SUPFAM" id="SSF160935">
    <property type="entry name" value="VPA0735-like"/>
    <property type="match status" value="1"/>
</dbReference>
<sequence>MKKRKKLLIPTVGLLTSITILTGHVFAETTPIQNQIQTNTSVVTSQNQYLENLAYSIGIQAYLYGFPLVDVARTRQLFEDPWNTFLHHRDLKDHTFKEVVAPNNDTLYSSAWVDLSNGPVVLSVPDVGDRYYSLQFLDTYTNAFDYVGTRETGTKAGKYVIVGPDWKGELDKSSKVIQSPTNMVWLLGRTLVDGEKDLENVHAIQDQYTLTPLNGGQTKSSIHLPPISASDLNDPARFFDIMTQLMNLFPSPVTDAAMLSQFKLIGIDPNNGFQGSKDPAIMAGLTRAVKDAQEIIEKSVNRVGTLNNNWEMFYDIGTYGTDYLTRAVIDKFGLGANIPAEAMYPRTQVDSDGNPLSGEHQYVIHFEKEELPPVDAFWSLSMYGSDQFFVDNPIKRYAIGDRTEELIYNADGSLDIYIQNSPPEGKESNWLPAPSDEFVLMLRMYMPKQSILEGTYQMPKIQKVQ</sequence>
<evidence type="ECO:0008006" key="6">
    <source>
        <dbReference type="Google" id="ProtNLM"/>
    </source>
</evidence>
<feature type="chain" id="PRO_5013145424" description="DUF1254 domain-containing protein" evidence="1">
    <location>
        <begin position="28"/>
        <end position="465"/>
    </location>
</feature>
<keyword evidence="1" id="KW-0732">Signal</keyword>
<dbReference type="InterPro" id="IPR037049">
    <property type="entry name" value="DUF1214_C_sf"/>
</dbReference>
<evidence type="ECO:0000313" key="4">
    <source>
        <dbReference type="EMBL" id="OTW49384.1"/>
    </source>
</evidence>
<dbReference type="RefSeq" id="WP_086401257.1">
    <property type="nucleotide sequence ID" value="NZ_NFCF01000072.1"/>
</dbReference>
<evidence type="ECO:0000256" key="1">
    <source>
        <dbReference type="SAM" id="SignalP"/>
    </source>
</evidence>
<name>A0A242W9R8_BACTU</name>
<evidence type="ECO:0000259" key="2">
    <source>
        <dbReference type="Pfam" id="PF06742"/>
    </source>
</evidence>
<feature type="signal peptide" evidence="1">
    <location>
        <begin position="1"/>
        <end position="27"/>
    </location>
</feature>
<protein>
    <recommendedName>
        <fullName evidence="6">DUF1254 domain-containing protein</fullName>
    </recommendedName>
</protein>
<dbReference type="PANTHER" id="PTHR36509:SF2">
    <property type="entry name" value="BLL3101 PROTEIN"/>
    <property type="match status" value="1"/>
</dbReference>
<dbReference type="Proteomes" id="UP000195152">
    <property type="component" value="Unassembled WGS sequence"/>
</dbReference>
<organism evidence="4 5">
    <name type="scientific">Bacillus thuringiensis serovar mexicanensis</name>
    <dbReference type="NCBI Taxonomy" id="180868"/>
    <lineage>
        <taxon>Bacteria</taxon>
        <taxon>Bacillati</taxon>
        <taxon>Bacillota</taxon>
        <taxon>Bacilli</taxon>
        <taxon>Bacillales</taxon>
        <taxon>Bacillaceae</taxon>
        <taxon>Bacillus</taxon>
        <taxon>Bacillus cereus group</taxon>
    </lineage>
</organism>